<dbReference type="STRING" id="994479.GCA_000194155_04115"/>
<reference evidence="1" key="1">
    <citation type="submission" date="2017-12" db="EMBL/GenBank/DDBJ databases">
        <title>Sequencing the genomes of 1000 Actinobacteria strains.</title>
        <authorList>
            <person name="Klenk H.-P."/>
        </authorList>
    </citation>
    <scope>NUCLEOTIDE SEQUENCE [LARGE SCALE GENOMIC DNA]</scope>
    <source>
        <strain evidence="1">DSM 44228</strain>
    </source>
</reference>
<evidence type="ECO:0000313" key="1">
    <source>
        <dbReference type="EMBL" id="PKW13839.1"/>
    </source>
</evidence>
<dbReference type="Proteomes" id="UP000233786">
    <property type="component" value="Unassembled WGS sequence"/>
</dbReference>
<name>A0A2N3XT65_SACSN</name>
<accession>A0A2N3XT65</accession>
<gene>
    <name evidence="1" type="ORF">A8926_1404</name>
</gene>
<keyword evidence="2" id="KW-1185">Reference proteome</keyword>
<protein>
    <submittedName>
        <fullName evidence="1">Uncharacterized protein</fullName>
    </submittedName>
</protein>
<organism evidence="1 2">
    <name type="scientific">Saccharopolyspora spinosa</name>
    <dbReference type="NCBI Taxonomy" id="60894"/>
    <lineage>
        <taxon>Bacteria</taxon>
        <taxon>Bacillati</taxon>
        <taxon>Actinomycetota</taxon>
        <taxon>Actinomycetes</taxon>
        <taxon>Pseudonocardiales</taxon>
        <taxon>Pseudonocardiaceae</taxon>
        <taxon>Saccharopolyspora</taxon>
    </lineage>
</organism>
<proteinExistence type="predicted"/>
<comment type="caution">
    <text evidence="1">The sequence shown here is derived from an EMBL/GenBank/DDBJ whole genome shotgun (WGS) entry which is preliminary data.</text>
</comment>
<dbReference type="EMBL" id="PJNB01000001">
    <property type="protein sequence ID" value="PKW13839.1"/>
    <property type="molecule type" value="Genomic_DNA"/>
</dbReference>
<dbReference type="AlphaFoldDB" id="A0A2N3XT65"/>
<sequence>MIGLSRKVFGSMQQSGSVLIDAQGIIRHAHGDAMPTSSYDKKGITEAIASLSASA</sequence>
<evidence type="ECO:0000313" key="2">
    <source>
        <dbReference type="Proteomes" id="UP000233786"/>
    </source>
</evidence>